<dbReference type="AlphaFoldDB" id="A0A9X2ABL6"/>
<comment type="caution">
    <text evidence="1">The sequence shown here is derived from an EMBL/GenBank/DDBJ whole genome shotgun (WGS) entry which is preliminary data.</text>
</comment>
<protein>
    <submittedName>
        <fullName evidence="1">Uncharacterized protein</fullName>
    </submittedName>
</protein>
<accession>A0A9X2ABL6</accession>
<name>A0A9X2ABL6_9BACL</name>
<evidence type="ECO:0000313" key="1">
    <source>
        <dbReference type="EMBL" id="MCI0182889.1"/>
    </source>
</evidence>
<gene>
    <name evidence="1" type="ORF">MM817_01158</name>
</gene>
<dbReference type="EMBL" id="JALBUF010000002">
    <property type="protein sequence ID" value="MCI0182889.1"/>
    <property type="molecule type" value="Genomic_DNA"/>
</dbReference>
<reference evidence="1" key="1">
    <citation type="submission" date="2022-03" db="EMBL/GenBank/DDBJ databases">
        <title>Draft Genome Sequence of Firmicute Strain S0AB, a Heterotrophic Iron/Sulfur-Oxidizing Extreme Acidophile.</title>
        <authorList>
            <person name="Vergara E."/>
            <person name="Pakostova E."/>
            <person name="Johnson D.B."/>
            <person name="Holmes D.S."/>
        </authorList>
    </citation>
    <scope>NUCLEOTIDE SEQUENCE</scope>
    <source>
        <strain evidence="1">S0AB</strain>
    </source>
</reference>
<dbReference type="RefSeq" id="WP_241712486.1">
    <property type="nucleotide sequence ID" value="NZ_JALBUF010000002.1"/>
</dbReference>
<evidence type="ECO:0000313" key="2">
    <source>
        <dbReference type="Proteomes" id="UP001139263"/>
    </source>
</evidence>
<sequence length="53" mass="6295">MHVRSIEMERKDGSRYRLETDLTDKEIKEQYAKDQIISEHAIRGKTKAMEDDV</sequence>
<organism evidence="1 2">
    <name type="scientific">Sulfoacidibacillus ferrooxidans</name>
    <dbReference type="NCBI Taxonomy" id="2005001"/>
    <lineage>
        <taxon>Bacteria</taxon>
        <taxon>Bacillati</taxon>
        <taxon>Bacillota</taxon>
        <taxon>Bacilli</taxon>
        <taxon>Bacillales</taxon>
        <taxon>Alicyclobacillaceae</taxon>
        <taxon>Sulfoacidibacillus</taxon>
    </lineage>
</organism>
<proteinExistence type="predicted"/>
<dbReference type="Proteomes" id="UP001139263">
    <property type="component" value="Unassembled WGS sequence"/>
</dbReference>
<keyword evidence="2" id="KW-1185">Reference proteome</keyword>